<dbReference type="Pfam" id="PF13551">
    <property type="entry name" value="HTH_29"/>
    <property type="match status" value="1"/>
</dbReference>
<sequence length="104" mass="11855">MHPSVELKMDVIDRCFRLGENVQLVSEEIGYTRSSIYMWRKKYLQKGVAALMNSKDDPRGKLSEGEPASSQEVDKLKAQIQSMRLEIDILKETLDVLKKTPASI</sequence>
<evidence type="ECO:0008006" key="4">
    <source>
        <dbReference type="Google" id="ProtNLM"/>
    </source>
</evidence>
<feature type="region of interest" description="Disordered" evidence="1">
    <location>
        <begin position="54"/>
        <end position="74"/>
    </location>
</feature>
<keyword evidence="3" id="KW-1185">Reference proteome</keyword>
<protein>
    <recommendedName>
        <fullName evidence="4">Transposase</fullName>
    </recommendedName>
</protein>
<organism evidence="2 3">
    <name type="scientific">Ruminiclostridium hungatei</name>
    <name type="common">Clostridium hungatei</name>
    <dbReference type="NCBI Taxonomy" id="48256"/>
    <lineage>
        <taxon>Bacteria</taxon>
        <taxon>Bacillati</taxon>
        <taxon>Bacillota</taxon>
        <taxon>Clostridia</taxon>
        <taxon>Eubacteriales</taxon>
        <taxon>Oscillospiraceae</taxon>
        <taxon>Ruminiclostridium</taxon>
    </lineage>
</organism>
<dbReference type="SUPFAM" id="SSF46689">
    <property type="entry name" value="Homeodomain-like"/>
    <property type="match status" value="1"/>
</dbReference>
<evidence type="ECO:0000256" key="1">
    <source>
        <dbReference type="SAM" id="MobiDB-lite"/>
    </source>
</evidence>
<dbReference type="AlphaFoldDB" id="A0A1V4SDB8"/>
<evidence type="ECO:0000313" key="2">
    <source>
        <dbReference type="EMBL" id="OPX41838.1"/>
    </source>
</evidence>
<evidence type="ECO:0000313" key="3">
    <source>
        <dbReference type="Proteomes" id="UP000191554"/>
    </source>
</evidence>
<name>A0A1V4SDB8_RUMHU</name>
<proteinExistence type="predicted"/>
<reference evidence="2 3" key="1">
    <citation type="submission" date="2017-03" db="EMBL/GenBank/DDBJ databases">
        <title>Genome sequence of Clostridium hungatei DSM 14427.</title>
        <authorList>
            <person name="Poehlein A."/>
            <person name="Daniel R."/>
        </authorList>
    </citation>
    <scope>NUCLEOTIDE SEQUENCE [LARGE SCALE GENOMIC DNA]</scope>
    <source>
        <strain evidence="2 3">DSM 14427</strain>
    </source>
</reference>
<comment type="caution">
    <text evidence="2">The sequence shown here is derived from an EMBL/GenBank/DDBJ whole genome shotgun (WGS) entry which is preliminary data.</text>
</comment>
<dbReference type="Proteomes" id="UP000191554">
    <property type="component" value="Unassembled WGS sequence"/>
</dbReference>
<dbReference type="EMBL" id="MZGX01000065">
    <property type="protein sequence ID" value="OPX41838.1"/>
    <property type="molecule type" value="Genomic_DNA"/>
</dbReference>
<dbReference type="InterPro" id="IPR009057">
    <property type="entry name" value="Homeodomain-like_sf"/>
</dbReference>
<feature type="compositionally biased region" description="Basic and acidic residues" evidence="1">
    <location>
        <begin position="54"/>
        <end position="64"/>
    </location>
</feature>
<accession>A0A1V4SDB8</accession>
<gene>
    <name evidence="2" type="ORF">CLHUN_42940</name>
</gene>